<dbReference type="Proteomes" id="UP001152888">
    <property type="component" value="Unassembled WGS sequence"/>
</dbReference>
<evidence type="ECO:0000313" key="1">
    <source>
        <dbReference type="EMBL" id="CAH2020802.1"/>
    </source>
</evidence>
<dbReference type="EMBL" id="CAKOFQ010011496">
    <property type="protein sequence ID" value="CAH2020802.1"/>
    <property type="molecule type" value="Genomic_DNA"/>
</dbReference>
<dbReference type="AlphaFoldDB" id="A0A9P0QI77"/>
<keyword evidence="2" id="KW-1185">Reference proteome</keyword>
<gene>
    <name evidence="1" type="ORF">ACAOBT_LOCUS38102</name>
</gene>
<accession>A0A9P0QI77</accession>
<proteinExistence type="predicted"/>
<sequence>MVAFRQFVDSYYTDSKQVEEEERENEGVSEEILTYLTRFPVITAAAFRNYIPIQRRTSLYIIVKCIPIE</sequence>
<organism evidence="1 2">
    <name type="scientific">Acanthoscelides obtectus</name>
    <name type="common">Bean weevil</name>
    <name type="synonym">Bruchus obtectus</name>
    <dbReference type="NCBI Taxonomy" id="200917"/>
    <lineage>
        <taxon>Eukaryota</taxon>
        <taxon>Metazoa</taxon>
        <taxon>Ecdysozoa</taxon>
        <taxon>Arthropoda</taxon>
        <taxon>Hexapoda</taxon>
        <taxon>Insecta</taxon>
        <taxon>Pterygota</taxon>
        <taxon>Neoptera</taxon>
        <taxon>Endopterygota</taxon>
        <taxon>Coleoptera</taxon>
        <taxon>Polyphaga</taxon>
        <taxon>Cucujiformia</taxon>
        <taxon>Chrysomeloidea</taxon>
        <taxon>Chrysomelidae</taxon>
        <taxon>Bruchinae</taxon>
        <taxon>Bruchini</taxon>
        <taxon>Acanthoscelides</taxon>
    </lineage>
</organism>
<protein>
    <submittedName>
        <fullName evidence="1">Uncharacterized protein</fullName>
    </submittedName>
</protein>
<reference evidence="1" key="1">
    <citation type="submission" date="2022-03" db="EMBL/GenBank/DDBJ databases">
        <authorList>
            <person name="Sayadi A."/>
        </authorList>
    </citation>
    <scope>NUCLEOTIDE SEQUENCE</scope>
</reference>
<name>A0A9P0QI77_ACAOB</name>
<comment type="caution">
    <text evidence="1">The sequence shown here is derived from an EMBL/GenBank/DDBJ whole genome shotgun (WGS) entry which is preliminary data.</text>
</comment>
<evidence type="ECO:0000313" key="2">
    <source>
        <dbReference type="Proteomes" id="UP001152888"/>
    </source>
</evidence>